<dbReference type="EMBL" id="MPUH01000098">
    <property type="protein sequence ID" value="OMJ90680.1"/>
    <property type="molecule type" value="Genomic_DNA"/>
</dbReference>
<feature type="transmembrane region" description="Helical" evidence="7">
    <location>
        <begin position="324"/>
        <end position="343"/>
    </location>
</feature>
<feature type="domain" description="Cyclic nucleotide-binding" evidence="8">
    <location>
        <begin position="463"/>
        <end position="549"/>
    </location>
</feature>
<name>A0A1R2CNX7_9CILI</name>
<keyword evidence="4 7" id="KW-1133">Transmembrane helix</keyword>
<evidence type="ECO:0000256" key="7">
    <source>
        <dbReference type="SAM" id="Phobius"/>
    </source>
</evidence>
<sequence length="682" mass="79971">MVLRNNFFSSSRTDSRIGVSRIKKLRLLGAKINTRVDQASIFSESTKNSSRDNLTILHRNALLSDMAIDEMTSLEEIERRQQYYMKHKKYTFNPSKKIIRIFKTFMIFMVCYSSMSSLYFLAFDPKNKGAEISDSLVSLFFLADCVLTFFTRIEDKTKQKIGNLFLIAKKYAKGWLILDIASLLPLRYAGHPNIEHLLRLLRLGKMKAVFDLLNIYKISEFFTKLIYPVECLSKRKLKLKIEIIWNIIKEVLKIFFGAFAVACLWYSFVDKYLKYTDEKDNFILHFNLDQDTTVQRFIKTWYYIYTTLATVGYGDYYATNKSEMVAAIFLLLAGPTWFAFMMGRSIQLINNLQDIDGVSNKLSKLHIWISNIEGRKNYISYGLKDKILTHFTDFWKNDRLGTICIDSIDDETVVEESKDPFFKFLPGDLKRRLTEHLFSDILYDYYQFFKPLEEKKYILALYLQPRIYQKGSIMLREGDTIHEIIFLVSGRIQLGIFINETFKEYANFRSKFILGDYFFLEKIPSFLEFRALTNIRGFSLPANVLKIFLRKYRFNYSNYLAKLTGKYNRLQEMSEADITYSSHFTEINTDRRPIPSATVPYLKGKLFRGVIKCFIPRHYETTESTVKRVLEDTSEVYKNAKKTAKSTIKTLRKILIKQAKASKNMRDKILLLEGKIDSSLIN</sequence>
<dbReference type="GO" id="GO:0016020">
    <property type="term" value="C:membrane"/>
    <property type="evidence" value="ECO:0007669"/>
    <property type="project" value="UniProtKB-SubCell"/>
</dbReference>
<feature type="transmembrane region" description="Helical" evidence="7">
    <location>
        <begin position="135"/>
        <end position="153"/>
    </location>
</feature>
<evidence type="ECO:0000256" key="4">
    <source>
        <dbReference type="ARBA" id="ARBA00022989"/>
    </source>
</evidence>
<keyword evidence="3 7" id="KW-0812">Transmembrane</keyword>
<dbReference type="InterPro" id="IPR000595">
    <property type="entry name" value="cNMP-bd_dom"/>
</dbReference>
<dbReference type="GO" id="GO:0005216">
    <property type="term" value="F:monoatomic ion channel activity"/>
    <property type="evidence" value="ECO:0007669"/>
    <property type="project" value="InterPro"/>
</dbReference>
<dbReference type="Gene3D" id="2.60.120.10">
    <property type="entry name" value="Jelly Rolls"/>
    <property type="match status" value="1"/>
</dbReference>
<evidence type="ECO:0000256" key="5">
    <source>
        <dbReference type="ARBA" id="ARBA00023065"/>
    </source>
</evidence>
<protein>
    <recommendedName>
        <fullName evidence="8">Cyclic nucleotide-binding domain-containing protein</fullName>
    </recommendedName>
</protein>
<dbReference type="OrthoDB" id="417811at2759"/>
<accession>A0A1R2CNX7</accession>
<proteinExistence type="predicted"/>
<dbReference type="Proteomes" id="UP000187209">
    <property type="component" value="Unassembled WGS sequence"/>
</dbReference>
<dbReference type="Gene3D" id="1.10.287.70">
    <property type="match status" value="1"/>
</dbReference>
<gene>
    <name evidence="9" type="ORF">SteCoe_6964</name>
</gene>
<organism evidence="9 10">
    <name type="scientific">Stentor coeruleus</name>
    <dbReference type="NCBI Taxonomy" id="5963"/>
    <lineage>
        <taxon>Eukaryota</taxon>
        <taxon>Sar</taxon>
        <taxon>Alveolata</taxon>
        <taxon>Ciliophora</taxon>
        <taxon>Postciliodesmatophora</taxon>
        <taxon>Heterotrichea</taxon>
        <taxon>Heterotrichida</taxon>
        <taxon>Stentoridae</taxon>
        <taxon>Stentor</taxon>
    </lineage>
</organism>
<evidence type="ECO:0000259" key="8">
    <source>
        <dbReference type="PROSITE" id="PS50042"/>
    </source>
</evidence>
<evidence type="ECO:0000313" key="9">
    <source>
        <dbReference type="EMBL" id="OMJ90680.1"/>
    </source>
</evidence>
<dbReference type="InterPro" id="IPR018490">
    <property type="entry name" value="cNMP-bd_dom_sf"/>
</dbReference>
<dbReference type="PROSITE" id="PS50042">
    <property type="entry name" value="CNMP_BINDING_3"/>
    <property type="match status" value="1"/>
</dbReference>
<dbReference type="PANTHER" id="PTHR47823:SF9">
    <property type="entry name" value="CHROMOSOME UNDETERMINED SCAFFOLD_10, WHOLE GENOME SHOTGUN SEQUENCE"/>
    <property type="match status" value="1"/>
</dbReference>
<dbReference type="InterPro" id="IPR014710">
    <property type="entry name" value="RmlC-like_jellyroll"/>
</dbReference>
<keyword evidence="5" id="KW-0406">Ion transport</keyword>
<evidence type="ECO:0000256" key="3">
    <source>
        <dbReference type="ARBA" id="ARBA00022692"/>
    </source>
</evidence>
<dbReference type="AlphaFoldDB" id="A0A1R2CNX7"/>
<evidence type="ECO:0000256" key="1">
    <source>
        <dbReference type="ARBA" id="ARBA00004141"/>
    </source>
</evidence>
<dbReference type="SUPFAM" id="SSF51206">
    <property type="entry name" value="cAMP-binding domain-like"/>
    <property type="match status" value="1"/>
</dbReference>
<evidence type="ECO:0000313" key="10">
    <source>
        <dbReference type="Proteomes" id="UP000187209"/>
    </source>
</evidence>
<keyword evidence="2" id="KW-0813">Transport</keyword>
<dbReference type="SUPFAM" id="SSF81324">
    <property type="entry name" value="Voltage-gated potassium channels"/>
    <property type="match status" value="1"/>
</dbReference>
<comment type="subcellular location">
    <subcellularLocation>
        <location evidence="1">Membrane</location>
        <topology evidence="1">Multi-pass membrane protein</topology>
    </subcellularLocation>
</comment>
<feature type="transmembrane region" description="Helical" evidence="7">
    <location>
        <begin position="105"/>
        <end position="123"/>
    </location>
</feature>
<keyword evidence="10" id="KW-1185">Reference proteome</keyword>
<feature type="transmembrane region" description="Helical" evidence="7">
    <location>
        <begin position="243"/>
        <end position="268"/>
    </location>
</feature>
<evidence type="ECO:0000256" key="6">
    <source>
        <dbReference type="ARBA" id="ARBA00023136"/>
    </source>
</evidence>
<dbReference type="CDD" id="cd00038">
    <property type="entry name" value="CAP_ED"/>
    <property type="match status" value="1"/>
</dbReference>
<dbReference type="PANTHER" id="PTHR47823">
    <property type="entry name" value="ION_TRANS DOMAIN-CONTAINING PROTEIN"/>
    <property type="match status" value="1"/>
</dbReference>
<evidence type="ECO:0000256" key="2">
    <source>
        <dbReference type="ARBA" id="ARBA00022448"/>
    </source>
</evidence>
<dbReference type="InterPro" id="IPR005821">
    <property type="entry name" value="Ion_trans_dom"/>
</dbReference>
<reference evidence="9 10" key="1">
    <citation type="submission" date="2016-11" db="EMBL/GenBank/DDBJ databases">
        <title>The macronuclear genome of Stentor coeruleus: a giant cell with tiny introns.</title>
        <authorList>
            <person name="Slabodnick M."/>
            <person name="Ruby J.G."/>
            <person name="Reiff S.B."/>
            <person name="Swart E.C."/>
            <person name="Gosai S."/>
            <person name="Prabakaran S."/>
            <person name="Witkowska E."/>
            <person name="Larue G.E."/>
            <person name="Fisher S."/>
            <person name="Freeman R.M."/>
            <person name="Gunawardena J."/>
            <person name="Chu W."/>
            <person name="Stover N.A."/>
            <person name="Gregory B.D."/>
            <person name="Nowacki M."/>
            <person name="Derisi J."/>
            <person name="Roy S.W."/>
            <person name="Marshall W.F."/>
            <person name="Sood P."/>
        </authorList>
    </citation>
    <scope>NUCLEOTIDE SEQUENCE [LARGE SCALE GENOMIC DNA]</scope>
    <source>
        <strain evidence="9">WM001</strain>
    </source>
</reference>
<dbReference type="Pfam" id="PF00520">
    <property type="entry name" value="Ion_trans"/>
    <property type="match status" value="1"/>
</dbReference>
<comment type="caution">
    <text evidence="9">The sequence shown here is derived from an EMBL/GenBank/DDBJ whole genome shotgun (WGS) entry which is preliminary data.</text>
</comment>
<keyword evidence="6 7" id="KW-0472">Membrane</keyword>